<gene>
    <name evidence="2" type="ORF">MHHB_P1198</name>
</gene>
<sequence>MEIVVLIDNIASKPYIAQHGLSVIIKTEDKKILFDTGQDPCTLKRNLKLIGEDDNFDCIVISHGHYDHADGLKYFIEKGESRPKIPIYIHPEAFVDRYIEGRYIGIDKELKECLKRENLILVNDKPRYERDMIVSGKVERLFPHENDPFYMVLKDGTHKIDYVNDDMFIIVEDVVFTGCAHSGIINVIEYAKKINKKVRGVVGGFHLMHASKKYIKMIYDYFSIHNFEFIMPLHCTGLYATKILSKLNNFIYGHVGKKLIV</sequence>
<protein>
    <submittedName>
        <fullName evidence="2">7,8-dihydropterin-6-yl-methyl-4-(Beta-D-ribofuranosyl)aminobenzene 5'-phosphate synthase</fullName>
        <ecNumber evidence="2">2.5.1.105</ecNumber>
    </submittedName>
</protein>
<dbReference type="RefSeq" id="WP_131007799.1">
    <property type="nucleotide sequence ID" value="NZ_BFAX01000005.1"/>
</dbReference>
<dbReference type="Pfam" id="PF00753">
    <property type="entry name" value="Lactamase_B"/>
    <property type="match status" value="1"/>
</dbReference>
<dbReference type="InterPro" id="IPR001279">
    <property type="entry name" value="Metallo-B-lactamas"/>
</dbReference>
<dbReference type="SUPFAM" id="SSF56281">
    <property type="entry name" value="Metallo-hydrolase/oxidoreductase"/>
    <property type="match status" value="1"/>
</dbReference>
<accession>A0A401HRT8</accession>
<evidence type="ECO:0000313" key="3">
    <source>
        <dbReference type="Proteomes" id="UP000290527"/>
    </source>
</evidence>
<dbReference type="GO" id="GO:0102041">
    <property type="term" value="F:7,8-dihydropterin-6-yl-methyl-4-(beta-D-ribofuranosyl)aminobenzene 5'-phosphate synthase"/>
    <property type="evidence" value="ECO:0007669"/>
    <property type="project" value="UniProtKB-EC"/>
</dbReference>
<dbReference type="AlphaFoldDB" id="A0A401HRT8"/>
<dbReference type="PANTHER" id="PTHR13754">
    <property type="entry name" value="METALLO-BETA-LACTAMASE SUPERFAMILY PROTEIN"/>
    <property type="match status" value="1"/>
</dbReference>
<name>A0A401HRT8_9EURY</name>
<dbReference type="PANTHER" id="PTHR13754:SF18">
    <property type="entry name" value="7,8-DIHYDROPTERIN-6-METHYL-4-(BETA-D-RIBOFURANOSYL)-AMINOBENZENE-5'-PHOSPHATE SYNTHASE"/>
    <property type="match status" value="1"/>
</dbReference>
<dbReference type="InterPro" id="IPR052926">
    <property type="entry name" value="Metallo-beta-lactamase_dom"/>
</dbReference>
<dbReference type="InterPro" id="IPR041712">
    <property type="entry name" value="DHPS-like_MBL-fold"/>
</dbReference>
<evidence type="ECO:0000313" key="2">
    <source>
        <dbReference type="EMBL" id="GBF36968.1"/>
    </source>
</evidence>
<comment type="caution">
    <text evidence="2">The sequence shown here is derived from an EMBL/GenBank/DDBJ whole genome shotgun (WGS) entry which is preliminary data.</text>
</comment>
<organism evidence="2 3">
    <name type="scientific">Methanofervidicoccus abyssi</name>
    <dbReference type="NCBI Taxonomy" id="2082189"/>
    <lineage>
        <taxon>Archaea</taxon>
        <taxon>Methanobacteriati</taxon>
        <taxon>Methanobacteriota</taxon>
        <taxon>Methanomada group</taxon>
        <taxon>Methanococci</taxon>
        <taxon>Methanococcales</taxon>
        <taxon>Methanofervidicoccus</taxon>
    </lineage>
</organism>
<dbReference type="Proteomes" id="UP000290527">
    <property type="component" value="Unassembled WGS sequence"/>
</dbReference>
<proteinExistence type="predicted"/>
<dbReference type="EMBL" id="BFAX01000005">
    <property type="protein sequence ID" value="GBF36968.1"/>
    <property type="molecule type" value="Genomic_DNA"/>
</dbReference>
<dbReference type="CDD" id="cd07713">
    <property type="entry name" value="DHPS-like_MBL-fold"/>
    <property type="match status" value="1"/>
</dbReference>
<reference evidence="2 3" key="1">
    <citation type="journal article" date="2019" name="Int. J. Syst. Evol. Microbiol.">
        <title>Methanofervidicoccus abyssi gen. nov., sp. nov., a hydrogenotrophic methanogen, isolated from a hydrothermal vent chimney in the Mid-Cayman Spreading Center, the Caribbean Sea.</title>
        <authorList>
            <person name="Sakai S."/>
            <person name="Takaki Y."/>
            <person name="Miyazaki M."/>
            <person name="Ogawara M."/>
            <person name="Yanagawa K."/>
            <person name="Miyazaki J."/>
            <person name="Takai K."/>
        </authorList>
    </citation>
    <scope>NUCLEOTIDE SEQUENCE [LARGE SCALE GENOMIC DNA]</scope>
    <source>
        <strain evidence="2 3">HHB</strain>
    </source>
</reference>
<dbReference type="InterPro" id="IPR036866">
    <property type="entry name" value="RibonucZ/Hydroxyglut_hydro"/>
</dbReference>
<feature type="domain" description="Metallo-beta-lactamase" evidence="1">
    <location>
        <begin position="19"/>
        <end position="234"/>
    </location>
</feature>
<dbReference type="OrthoDB" id="7773at2157"/>
<dbReference type="EC" id="2.5.1.105" evidence="2"/>
<keyword evidence="2" id="KW-0808">Transferase</keyword>
<dbReference type="Gene3D" id="3.60.15.10">
    <property type="entry name" value="Ribonuclease Z/Hydroxyacylglutathione hydrolase-like"/>
    <property type="match status" value="1"/>
</dbReference>
<dbReference type="SMART" id="SM00849">
    <property type="entry name" value="Lactamase_B"/>
    <property type="match status" value="1"/>
</dbReference>
<keyword evidence="3" id="KW-1185">Reference proteome</keyword>
<evidence type="ECO:0000259" key="1">
    <source>
        <dbReference type="SMART" id="SM00849"/>
    </source>
</evidence>